<comment type="caution">
    <text evidence="3">The sequence shown here is derived from an EMBL/GenBank/DDBJ whole genome shotgun (WGS) entry which is preliminary data.</text>
</comment>
<name>A0ABS4GB77_9FIRM</name>
<evidence type="ECO:0000313" key="3">
    <source>
        <dbReference type="EMBL" id="MBP1924932.1"/>
    </source>
</evidence>
<dbReference type="PANTHER" id="PTHR43151">
    <property type="entry name" value="FEOA FAMILY PROTEIN"/>
    <property type="match status" value="1"/>
</dbReference>
<evidence type="ECO:0000313" key="4">
    <source>
        <dbReference type="Proteomes" id="UP001519342"/>
    </source>
</evidence>
<reference evidence="3 4" key="1">
    <citation type="submission" date="2021-03" db="EMBL/GenBank/DDBJ databases">
        <title>Genomic Encyclopedia of Type Strains, Phase IV (KMG-IV): sequencing the most valuable type-strain genomes for metagenomic binning, comparative biology and taxonomic classification.</title>
        <authorList>
            <person name="Goeker M."/>
        </authorList>
    </citation>
    <scope>NUCLEOTIDE SEQUENCE [LARGE SCALE GENOMIC DNA]</scope>
    <source>
        <strain evidence="3 4">DSM 24004</strain>
    </source>
</reference>
<dbReference type="SMART" id="SM00899">
    <property type="entry name" value="FeoA"/>
    <property type="match status" value="1"/>
</dbReference>
<gene>
    <name evidence="3" type="ORF">J2Z76_000789</name>
</gene>
<dbReference type="PANTHER" id="PTHR43151:SF1">
    <property type="entry name" value="SSR2333 PROTEIN"/>
    <property type="match status" value="1"/>
</dbReference>
<dbReference type="InterPro" id="IPR007167">
    <property type="entry name" value="Fe-transptr_FeoA-like"/>
</dbReference>
<keyword evidence="4" id="KW-1185">Reference proteome</keyword>
<evidence type="ECO:0000256" key="1">
    <source>
        <dbReference type="ARBA" id="ARBA00023004"/>
    </source>
</evidence>
<feature type="domain" description="Ferrous iron transporter FeoA-like" evidence="2">
    <location>
        <begin position="1"/>
        <end position="69"/>
    </location>
</feature>
<keyword evidence="1" id="KW-0408">Iron</keyword>
<dbReference type="InterPro" id="IPR053184">
    <property type="entry name" value="FeoA-like"/>
</dbReference>
<evidence type="ECO:0000259" key="2">
    <source>
        <dbReference type="SMART" id="SM00899"/>
    </source>
</evidence>
<dbReference type="InterPro" id="IPR008988">
    <property type="entry name" value="Transcriptional_repressor_C"/>
</dbReference>
<proteinExistence type="predicted"/>
<organism evidence="3 4">
    <name type="scientific">Sedimentibacter acidaminivorans</name>
    <dbReference type="NCBI Taxonomy" id="913099"/>
    <lineage>
        <taxon>Bacteria</taxon>
        <taxon>Bacillati</taxon>
        <taxon>Bacillota</taxon>
        <taxon>Tissierellia</taxon>
        <taxon>Sedimentibacter</taxon>
    </lineage>
</organism>
<dbReference type="EMBL" id="JAGGKS010000002">
    <property type="protein sequence ID" value="MBP1924932.1"/>
    <property type="molecule type" value="Genomic_DNA"/>
</dbReference>
<dbReference type="SUPFAM" id="SSF50037">
    <property type="entry name" value="C-terminal domain of transcriptional repressors"/>
    <property type="match status" value="1"/>
</dbReference>
<sequence>MPLTMAKVGESMTIKKILGKDDTKKHLESLGFVLGENVTIVSDNGGNIIIVVKDTRVALDKKIANRILV</sequence>
<accession>A0ABS4GB77</accession>
<dbReference type="Proteomes" id="UP001519342">
    <property type="component" value="Unassembled WGS sequence"/>
</dbReference>
<dbReference type="Pfam" id="PF04023">
    <property type="entry name" value="FeoA"/>
    <property type="match status" value="1"/>
</dbReference>
<dbReference type="Gene3D" id="2.30.30.90">
    <property type="match status" value="1"/>
</dbReference>
<protein>
    <submittedName>
        <fullName evidence="3">Ferrous iron transport protein A</fullName>
    </submittedName>
</protein>
<dbReference type="RefSeq" id="WP_209510690.1">
    <property type="nucleotide sequence ID" value="NZ_JAGGKS010000002.1"/>
</dbReference>
<dbReference type="InterPro" id="IPR038157">
    <property type="entry name" value="FeoA_core_dom"/>
</dbReference>